<dbReference type="EMBL" id="BPLR01002363">
    <property type="protein sequence ID" value="GIX72975.1"/>
    <property type="molecule type" value="Genomic_DNA"/>
</dbReference>
<dbReference type="Proteomes" id="UP001054945">
    <property type="component" value="Unassembled WGS sequence"/>
</dbReference>
<keyword evidence="2" id="KW-1185">Reference proteome</keyword>
<reference evidence="1 2" key="1">
    <citation type="submission" date="2021-06" db="EMBL/GenBank/DDBJ databases">
        <title>Caerostris extrusa draft genome.</title>
        <authorList>
            <person name="Kono N."/>
            <person name="Arakawa K."/>
        </authorList>
    </citation>
    <scope>NUCLEOTIDE SEQUENCE [LARGE SCALE GENOMIC DNA]</scope>
</reference>
<gene>
    <name evidence="1" type="primary">AVEN_263158_1</name>
    <name evidence="1" type="ORF">CEXT_194331</name>
</gene>
<evidence type="ECO:0000313" key="1">
    <source>
        <dbReference type="EMBL" id="GIX72975.1"/>
    </source>
</evidence>
<accession>A0AAV4MM58</accession>
<proteinExistence type="predicted"/>
<dbReference type="AlphaFoldDB" id="A0AAV4MM58"/>
<evidence type="ECO:0000313" key="2">
    <source>
        <dbReference type="Proteomes" id="UP001054945"/>
    </source>
</evidence>
<organism evidence="1 2">
    <name type="scientific">Caerostris extrusa</name>
    <name type="common">Bark spider</name>
    <name type="synonym">Caerostris bankana</name>
    <dbReference type="NCBI Taxonomy" id="172846"/>
    <lineage>
        <taxon>Eukaryota</taxon>
        <taxon>Metazoa</taxon>
        <taxon>Ecdysozoa</taxon>
        <taxon>Arthropoda</taxon>
        <taxon>Chelicerata</taxon>
        <taxon>Arachnida</taxon>
        <taxon>Araneae</taxon>
        <taxon>Araneomorphae</taxon>
        <taxon>Entelegynae</taxon>
        <taxon>Araneoidea</taxon>
        <taxon>Araneidae</taxon>
        <taxon>Caerostris</taxon>
    </lineage>
</organism>
<sequence>MNFSHEDRKEVFIFLKEIIKSSYSEPVDYERIRGHVSRASETVKKYIHSKCKGEKFLDYFKRRKNYFVVIEHKISLKPKSYSMQEENASSGSSKKKKRKFVRRSISFTASSNSSSSKMNSNCHLDGEKEYEEISINYFRNKLIQKKKLRLAAIEFNELPKKIKRYIEFYYKSKVRNFLLNFPDKFIVDTDEDSVSLALQHYHHSNDDTVNLSEEKSSTDLIAEDNSDKGRSNLIESNNNSIKIDVEVQQALNYLNCIIFFVDVLKEINQPLLADKLGGYLSQAGSEIKEYIKLNYLKFKYFINDAPLIFLKNDLGELSLSKDYKNRIHFTKRIIYAAQAGSLPASELSLKSQINLILQPQIILSQEKQANKHIIDYFTETAKCKSIKESLNCFKSNSLSSDFDISEANQNINEEAHLILNYQFSNQDENEWDTTQNKKEMEFFCDALFKCFFTVQLYCLEFVESEMNFNKIYEYKAVKYFVKLLDTQSTKALRWTRLQGSLGNDTEIANFMNKMYKGDKFLSFFQNHPEFEISLPFIKLVFADILNTSDGLESFLPKKKILK</sequence>
<name>A0AAV4MM58_CAEEX</name>
<comment type="caution">
    <text evidence="1">The sequence shown here is derived from an EMBL/GenBank/DDBJ whole genome shotgun (WGS) entry which is preliminary data.</text>
</comment>
<protein>
    <submittedName>
        <fullName evidence="1">Uncharacterized protein</fullName>
    </submittedName>
</protein>